<comment type="caution">
    <text evidence="4">The sequence shown here is derived from an EMBL/GenBank/DDBJ whole genome shotgun (WGS) entry which is preliminary data.</text>
</comment>
<accession>A0A8S1LBQ2</accession>
<evidence type="ECO:0000256" key="2">
    <source>
        <dbReference type="ARBA" id="ARBA00022679"/>
    </source>
</evidence>
<dbReference type="PANTHER" id="PTHR45875">
    <property type="entry name" value="METHYLTRANSFERASE N6AMT1"/>
    <property type="match status" value="1"/>
</dbReference>
<keyword evidence="2" id="KW-0808">Transferase</keyword>
<protein>
    <submittedName>
        <fullName evidence="4">Uncharacterized protein</fullName>
    </submittedName>
</protein>
<dbReference type="OrthoDB" id="284199at2759"/>
<keyword evidence="5" id="KW-1185">Reference proteome</keyword>
<dbReference type="GO" id="GO:0008276">
    <property type="term" value="F:protein methyltransferase activity"/>
    <property type="evidence" value="ECO:0007669"/>
    <property type="project" value="TreeGrafter"/>
</dbReference>
<dbReference type="InterPro" id="IPR052190">
    <property type="entry name" value="Euk-Arch_PrmC-MTase"/>
</dbReference>
<evidence type="ECO:0000313" key="5">
    <source>
        <dbReference type="Proteomes" id="UP000692954"/>
    </source>
</evidence>
<sequence>MIGFRQNWSRCFYFQSSLSPYVPTEDEEVEKCKQYFYEKQKLFAQAYANNMRGQDLIEEVSKVNLIDCSYSGGKDGMLITQKILEKAYKLITPNEIIYLFVIQENPIDQIVSFFKEKGYEAFILKKQQNTTKFNLF</sequence>
<dbReference type="AlphaFoldDB" id="A0A8S1LBQ2"/>
<evidence type="ECO:0000256" key="1">
    <source>
        <dbReference type="ARBA" id="ARBA00022603"/>
    </source>
</evidence>
<dbReference type="GO" id="GO:0032259">
    <property type="term" value="P:methylation"/>
    <property type="evidence" value="ECO:0007669"/>
    <property type="project" value="UniProtKB-KW"/>
</dbReference>
<dbReference type="GO" id="GO:0008757">
    <property type="term" value="F:S-adenosylmethionine-dependent methyltransferase activity"/>
    <property type="evidence" value="ECO:0007669"/>
    <property type="project" value="TreeGrafter"/>
</dbReference>
<dbReference type="PANTHER" id="PTHR45875:SF1">
    <property type="entry name" value="METHYLTRANSFERASE N6AMT1"/>
    <property type="match status" value="1"/>
</dbReference>
<name>A0A8S1LBQ2_9CILI</name>
<keyword evidence="1" id="KW-0489">Methyltransferase</keyword>
<dbReference type="Proteomes" id="UP000692954">
    <property type="component" value="Unassembled WGS sequence"/>
</dbReference>
<organism evidence="4 5">
    <name type="scientific">Paramecium sonneborni</name>
    <dbReference type="NCBI Taxonomy" id="65129"/>
    <lineage>
        <taxon>Eukaryota</taxon>
        <taxon>Sar</taxon>
        <taxon>Alveolata</taxon>
        <taxon>Ciliophora</taxon>
        <taxon>Intramacronucleata</taxon>
        <taxon>Oligohymenophorea</taxon>
        <taxon>Peniculida</taxon>
        <taxon>Parameciidae</taxon>
        <taxon>Paramecium</taxon>
    </lineage>
</organism>
<proteinExistence type="predicted"/>
<keyword evidence="3" id="KW-0949">S-adenosyl-L-methionine</keyword>
<evidence type="ECO:0000256" key="3">
    <source>
        <dbReference type="ARBA" id="ARBA00022691"/>
    </source>
</evidence>
<reference evidence="4" key="1">
    <citation type="submission" date="2021-01" db="EMBL/GenBank/DDBJ databases">
        <authorList>
            <consortium name="Genoscope - CEA"/>
            <person name="William W."/>
        </authorList>
    </citation>
    <scope>NUCLEOTIDE SEQUENCE</scope>
</reference>
<dbReference type="EMBL" id="CAJJDN010000020">
    <property type="protein sequence ID" value="CAD8065378.1"/>
    <property type="molecule type" value="Genomic_DNA"/>
</dbReference>
<evidence type="ECO:0000313" key="4">
    <source>
        <dbReference type="EMBL" id="CAD8065378.1"/>
    </source>
</evidence>
<gene>
    <name evidence="4" type="ORF">PSON_ATCC_30995.1.T0200177</name>
</gene>
<dbReference type="GO" id="GO:0035657">
    <property type="term" value="C:eRF1 methyltransferase complex"/>
    <property type="evidence" value="ECO:0007669"/>
    <property type="project" value="TreeGrafter"/>
</dbReference>